<dbReference type="PROSITE" id="PS50003">
    <property type="entry name" value="PH_DOMAIN"/>
    <property type="match status" value="1"/>
</dbReference>
<dbReference type="FunFam" id="2.30.29.30:FF:000286">
    <property type="entry name" value="PH-protein kinase domain containing protein"/>
    <property type="match status" value="1"/>
</dbReference>
<feature type="domain" description="PH" evidence="1">
    <location>
        <begin position="36"/>
        <end position="105"/>
    </location>
</feature>
<organism evidence="2 3">
    <name type="scientific">Pelobates cultripes</name>
    <name type="common">Western spadefoot toad</name>
    <dbReference type="NCBI Taxonomy" id="61616"/>
    <lineage>
        <taxon>Eukaryota</taxon>
        <taxon>Metazoa</taxon>
        <taxon>Chordata</taxon>
        <taxon>Craniata</taxon>
        <taxon>Vertebrata</taxon>
        <taxon>Euteleostomi</taxon>
        <taxon>Amphibia</taxon>
        <taxon>Batrachia</taxon>
        <taxon>Anura</taxon>
        <taxon>Pelobatoidea</taxon>
        <taxon>Pelobatidae</taxon>
        <taxon>Pelobates</taxon>
    </lineage>
</organism>
<evidence type="ECO:0000259" key="1">
    <source>
        <dbReference type="PROSITE" id="PS50003"/>
    </source>
</evidence>
<dbReference type="Pfam" id="PF00169">
    <property type="entry name" value="PH"/>
    <property type="match status" value="1"/>
</dbReference>
<dbReference type="InterPro" id="IPR011993">
    <property type="entry name" value="PH-like_dom_sf"/>
</dbReference>
<evidence type="ECO:0000313" key="3">
    <source>
        <dbReference type="Proteomes" id="UP001295444"/>
    </source>
</evidence>
<accession>A0AAD1SHG6</accession>
<dbReference type="InterPro" id="IPR051707">
    <property type="entry name" value="PI-Interact_SigTrans_Reg"/>
</dbReference>
<dbReference type="SUPFAM" id="SSF50729">
    <property type="entry name" value="PH domain-like"/>
    <property type="match status" value="1"/>
</dbReference>
<dbReference type="Proteomes" id="UP001295444">
    <property type="component" value="Chromosome 06"/>
</dbReference>
<feature type="non-terminal residue" evidence="2">
    <location>
        <position position="1"/>
    </location>
</feature>
<dbReference type="EMBL" id="OW240917">
    <property type="protein sequence ID" value="CAH2301671.1"/>
    <property type="molecule type" value="Genomic_DNA"/>
</dbReference>
<reference evidence="2" key="1">
    <citation type="submission" date="2022-03" db="EMBL/GenBank/DDBJ databases">
        <authorList>
            <person name="Alioto T."/>
            <person name="Alioto T."/>
            <person name="Gomez Garrido J."/>
        </authorList>
    </citation>
    <scope>NUCLEOTIDE SEQUENCE</scope>
</reference>
<dbReference type="Gene3D" id="2.30.29.30">
    <property type="entry name" value="Pleckstrin-homology domain (PH domain)/Phosphotyrosine-binding domain (PTB)"/>
    <property type="match status" value="1"/>
</dbReference>
<dbReference type="AlphaFoldDB" id="A0AAD1SHG6"/>
<dbReference type="PANTHER" id="PTHR14336">
    <property type="entry name" value="TANDEM PH DOMAIN CONTAINING PROTEIN"/>
    <property type="match status" value="1"/>
</dbReference>
<keyword evidence="3" id="KW-1185">Reference proteome</keyword>
<dbReference type="SMART" id="SM00233">
    <property type="entry name" value="PH"/>
    <property type="match status" value="1"/>
</dbReference>
<name>A0AAD1SHG6_PELCU</name>
<protein>
    <submittedName>
        <fullName evidence="2">Rho GTPase-activating 24 isoform X1</fullName>
    </submittedName>
</protein>
<evidence type="ECO:0000313" key="2">
    <source>
        <dbReference type="EMBL" id="CAH2301671.1"/>
    </source>
</evidence>
<sequence>LGAGLNIGRKEKSISLIMDDYNVSAESPQTGQGRQNAIKCGWLRKQGGFVKTWHTRWFVLKGDQLYYFKDEDEIKPLGTIFLPGNRVVEHPCNEDSPGKFLFEVVAGLATNQVSLYSAMTTPRVHYSLNCTGNFVEMSPIISVKSLQGRFGKFNFANARDYVGESILKYREMGEKYRVFAKLDTSPCVKVINH</sequence>
<gene>
    <name evidence="2" type="ORF">PECUL_23A028141</name>
</gene>
<dbReference type="InterPro" id="IPR001849">
    <property type="entry name" value="PH_domain"/>
</dbReference>
<proteinExistence type="predicted"/>